<evidence type="ECO:0000259" key="4">
    <source>
        <dbReference type="Pfam" id="PF00535"/>
    </source>
</evidence>
<feature type="domain" description="Glycosyltransferase 2-like" evidence="4">
    <location>
        <begin position="95"/>
        <end position="218"/>
    </location>
</feature>
<dbReference type="Pfam" id="PF00535">
    <property type="entry name" value="Glycos_transf_2"/>
    <property type="match status" value="1"/>
</dbReference>
<dbReference type="NCBIfam" id="TIGR03965">
    <property type="entry name" value="mycofact_glyco"/>
    <property type="match status" value="1"/>
</dbReference>
<dbReference type="PANTHER" id="PTHR43179:SF12">
    <property type="entry name" value="GALACTOFURANOSYLTRANSFERASE GLFT2"/>
    <property type="match status" value="1"/>
</dbReference>
<evidence type="ECO:0000313" key="5">
    <source>
        <dbReference type="EMBL" id="CAB4790672.1"/>
    </source>
</evidence>
<dbReference type="InterPro" id="IPR023981">
    <property type="entry name" value="MftF"/>
</dbReference>
<reference evidence="5" key="1">
    <citation type="submission" date="2020-05" db="EMBL/GenBank/DDBJ databases">
        <authorList>
            <person name="Chiriac C."/>
            <person name="Salcher M."/>
            <person name="Ghai R."/>
            <person name="Kavagutti S V."/>
        </authorList>
    </citation>
    <scope>NUCLEOTIDE SEQUENCE</scope>
</reference>
<protein>
    <submittedName>
        <fullName evidence="5">Unannotated protein</fullName>
    </submittedName>
</protein>
<evidence type="ECO:0000256" key="1">
    <source>
        <dbReference type="ARBA" id="ARBA00006739"/>
    </source>
</evidence>
<dbReference type="GO" id="GO:0016757">
    <property type="term" value="F:glycosyltransferase activity"/>
    <property type="evidence" value="ECO:0007669"/>
    <property type="project" value="UniProtKB-KW"/>
</dbReference>
<dbReference type="Gene3D" id="3.90.550.10">
    <property type="entry name" value="Spore Coat Polysaccharide Biosynthesis Protein SpsA, Chain A"/>
    <property type="match status" value="1"/>
</dbReference>
<evidence type="ECO:0000256" key="3">
    <source>
        <dbReference type="ARBA" id="ARBA00022679"/>
    </source>
</evidence>
<proteinExistence type="inferred from homology"/>
<accession>A0A6J6X165</accession>
<evidence type="ECO:0000256" key="2">
    <source>
        <dbReference type="ARBA" id="ARBA00022676"/>
    </source>
</evidence>
<dbReference type="EMBL" id="CAFAAB010000147">
    <property type="protein sequence ID" value="CAB4790672.1"/>
    <property type="molecule type" value="Genomic_DNA"/>
</dbReference>
<dbReference type="PANTHER" id="PTHR43179">
    <property type="entry name" value="RHAMNOSYLTRANSFERASE WBBL"/>
    <property type="match status" value="1"/>
</dbReference>
<comment type="similarity">
    <text evidence="1">Belongs to the glycosyltransferase 2 family.</text>
</comment>
<dbReference type="InterPro" id="IPR001173">
    <property type="entry name" value="Glyco_trans_2-like"/>
</dbReference>
<name>A0A6J6X165_9ZZZZ</name>
<gene>
    <name evidence="5" type="ORF">UFOPK2958_01160</name>
</gene>
<keyword evidence="2" id="KW-0328">Glycosyltransferase</keyword>
<keyword evidence="3" id="KW-0808">Transferase</keyword>
<dbReference type="InterPro" id="IPR029044">
    <property type="entry name" value="Nucleotide-diphossugar_trans"/>
</dbReference>
<sequence length="485" mass="53092">MAPLIPAASSPAEAPIPVGQHVRVDDSVEFIGDQVITGGHPWRLLRLNSGAIRALRSWQDGAPVTPENQRLARSLRQQGILRLVDTEPLPLADVTIVIPVFNDLSGLQSLLPRLRGVAVIVIDDCSPRGKELHTLVETNGATYVRLPSNQGPAAARNHGASLVATPYVWFLDSDVESSNCRSEWDRLSGAFRDPLVAAVAPRIMGSDGEGVLGKYESRHGPLDLGPSGGLVVPRARVSYVPTASLVIRRTAFGEGFDESLRTGEDVDFIWRLTQRGWLVEYRPDVVQHHRSRPDTRKWLRQRHGYGRSAATLAERHPNELSPLRVDAWTLASWLTLLLRQPKWTASTVAIATRGLKDKLPESLEDRDEVAQRVVTKGIATSGGPLAQAIVRSYSPLLIVGLLSKRTRSVSGVLLLAGTVWKVRSAKRHVLIDAPVALIDDVAYATGVWRGAWEARSWRAVKPTITFATGGLQALLKKNETPSTQR</sequence>
<dbReference type="AlphaFoldDB" id="A0A6J6X165"/>
<dbReference type="SUPFAM" id="SSF53448">
    <property type="entry name" value="Nucleotide-diphospho-sugar transferases"/>
    <property type="match status" value="1"/>
</dbReference>
<organism evidence="5">
    <name type="scientific">freshwater metagenome</name>
    <dbReference type="NCBI Taxonomy" id="449393"/>
    <lineage>
        <taxon>unclassified sequences</taxon>
        <taxon>metagenomes</taxon>
        <taxon>ecological metagenomes</taxon>
    </lineage>
</organism>